<keyword evidence="3" id="KW-1185">Reference proteome</keyword>
<feature type="compositionally biased region" description="Polar residues" evidence="1">
    <location>
        <begin position="426"/>
        <end position="435"/>
    </location>
</feature>
<evidence type="ECO:0000256" key="1">
    <source>
        <dbReference type="SAM" id="MobiDB-lite"/>
    </source>
</evidence>
<feature type="region of interest" description="Disordered" evidence="1">
    <location>
        <begin position="594"/>
        <end position="646"/>
    </location>
</feature>
<feature type="compositionally biased region" description="Gly residues" evidence="1">
    <location>
        <begin position="620"/>
        <end position="629"/>
    </location>
</feature>
<feature type="compositionally biased region" description="Low complexity" evidence="1">
    <location>
        <begin position="23"/>
        <end position="42"/>
    </location>
</feature>
<feature type="compositionally biased region" description="Polar residues" evidence="1">
    <location>
        <begin position="631"/>
        <end position="646"/>
    </location>
</feature>
<reference evidence="2 3" key="1">
    <citation type="submission" date="2020-08" db="EMBL/GenBank/DDBJ databases">
        <authorList>
            <person name="Liu C."/>
            <person name="Sun Q."/>
        </authorList>
    </citation>
    <scope>NUCLEOTIDE SEQUENCE [LARGE SCALE GENOMIC DNA]</scope>
    <source>
        <strain evidence="2 3">NSJ-18</strain>
    </source>
</reference>
<feature type="compositionally biased region" description="Low complexity" evidence="1">
    <location>
        <begin position="310"/>
        <end position="324"/>
    </location>
</feature>
<dbReference type="Proteomes" id="UP000609849">
    <property type="component" value="Unassembled WGS sequence"/>
</dbReference>
<feature type="compositionally biased region" description="Low complexity" evidence="1">
    <location>
        <begin position="597"/>
        <end position="619"/>
    </location>
</feature>
<gene>
    <name evidence="2" type="ORF">H8923_10750</name>
</gene>
<proteinExistence type="predicted"/>
<dbReference type="InterPro" id="IPR025584">
    <property type="entry name" value="Cthe_2159"/>
</dbReference>
<evidence type="ECO:0000313" key="3">
    <source>
        <dbReference type="Proteomes" id="UP000609849"/>
    </source>
</evidence>
<name>A0ABR7JQQ2_9FIRM</name>
<dbReference type="RefSeq" id="WP_153924751.1">
    <property type="nucleotide sequence ID" value="NZ_JACRWE010000004.1"/>
</dbReference>
<sequence length="646" mass="66614">MNKRLISIISIFSLCVSITGCSNKSNDSSSNSTKNSQITTTSPKSESIGDIDTYIKLSDDNTAVEGEGVTIENNIITITNAGTYSISGSLSNGQIIINTNKEEKTYILLDDANITCSNSAAINVISSKKTVIALADGTENYIKDGTEYVFEDETTDEPNAAIFSKEDLTFIGTGSLEVSGNYDRAIVSKDDLVIQNGNINVTSVGDALRGKDSVVVTGGNITINAGGDGIKSNNTEDTSKGYVSIEGGKLDITAGQDGIQGETNTLIKDGDIKISSGGGSANSSSDKNNQEWGNWGGRSDQIPKRPNEQTTPTENTDTSEESTSAKGIKAGVNITIDGGTMDIDSSDDSIHSNDSLVINSGTINMSSGDDGIHSDSTLEINGGNINVTKSYEGIESEVITINYGKIHVVASDDGMNAAGGNDGSSTNGRPGQNNFDSEDNGAININGGYIVVDADGDGIDSNGNIEMNDGVVIVNGPTNGGNGALDYDGRFNISGGTLVASGSLGMVQTPSDSSSQNSLNISVSQQGANSIIHVEDESGNDVLTFAPSKNYQSIVVSSPEIKSNSTYKVYVGGSSTGTQSDGLYSGGTYSKGNEVGSSTVSSSITSIAQDGVSSGESMGMPGGGRGGNKGNIQSAPQSNVRNENIQ</sequence>
<dbReference type="Pfam" id="PF14262">
    <property type="entry name" value="Cthe_2159"/>
    <property type="match status" value="1"/>
</dbReference>
<protein>
    <submittedName>
        <fullName evidence="2">Carbohydrate-binding domain-containing protein</fullName>
    </submittedName>
</protein>
<feature type="region of interest" description="Disordered" evidence="1">
    <location>
        <begin position="417"/>
        <end position="439"/>
    </location>
</feature>
<dbReference type="PROSITE" id="PS51257">
    <property type="entry name" value="PROKAR_LIPOPROTEIN"/>
    <property type="match status" value="1"/>
</dbReference>
<feature type="region of interest" description="Disordered" evidence="1">
    <location>
        <begin position="276"/>
        <end position="330"/>
    </location>
</feature>
<accession>A0ABR7JQQ2</accession>
<evidence type="ECO:0000313" key="2">
    <source>
        <dbReference type="EMBL" id="MBC5997242.1"/>
    </source>
</evidence>
<organism evidence="2 3">
    <name type="scientific">Romboutsia faecis</name>
    <dbReference type="NCBI Taxonomy" id="2764597"/>
    <lineage>
        <taxon>Bacteria</taxon>
        <taxon>Bacillati</taxon>
        <taxon>Bacillota</taxon>
        <taxon>Clostridia</taxon>
        <taxon>Peptostreptococcales</taxon>
        <taxon>Peptostreptococcaceae</taxon>
        <taxon>Romboutsia</taxon>
    </lineage>
</organism>
<comment type="caution">
    <text evidence="2">The sequence shown here is derived from an EMBL/GenBank/DDBJ whole genome shotgun (WGS) entry which is preliminary data.</text>
</comment>
<feature type="region of interest" description="Disordered" evidence="1">
    <location>
        <begin position="23"/>
        <end position="45"/>
    </location>
</feature>
<dbReference type="EMBL" id="JACRWE010000004">
    <property type="protein sequence ID" value="MBC5997242.1"/>
    <property type="molecule type" value="Genomic_DNA"/>
</dbReference>